<reference evidence="1" key="1">
    <citation type="submission" date="2022-09" db="EMBL/GenBank/DDBJ databases">
        <title>Comparative genomics and taxonomic characterization of three novel marine species of genus Reichenbachiella exhibiting antioxidant and polysaccharide degradation activities.</title>
        <authorList>
            <person name="Muhammad N."/>
            <person name="Lee Y.-J."/>
            <person name="Ko J."/>
            <person name="Kim S.-G."/>
        </authorList>
    </citation>
    <scope>NUCLEOTIDE SEQUENCE</scope>
    <source>
        <strain evidence="1">BKB1-1</strain>
    </source>
</reference>
<dbReference type="RefSeq" id="WP_262309529.1">
    <property type="nucleotide sequence ID" value="NZ_CP106679.1"/>
</dbReference>
<evidence type="ECO:0000313" key="2">
    <source>
        <dbReference type="Proteomes" id="UP001065174"/>
    </source>
</evidence>
<gene>
    <name evidence="1" type="ORF">N6H18_17250</name>
</gene>
<proteinExistence type="predicted"/>
<dbReference type="Proteomes" id="UP001065174">
    <property type="component" value="Chromosome"/>
</dbReference>
<protein>
    <recommendedName>
        <fullName evidence="3">PAS fold-containing protein</fullName>
    </recommendedName>
</protein>
<dbReference type="EMBL" id="CP106679">
    <property type="protein sequence ID" value="UXP32092.1"/>
    <property type="molecule type" value="Genomic_DNA"/>
</dbReference>
<sequence length="222" mass="25664">MRRKHSDHDKYWPEWIEHSTHVMAIALDENCRVMQFNRSCSKVLPTTEGQVASSVRLLAGDQQAIDLKLLSLSDLPMSKIHAWFKTGDSCTMVGSDWELSRMSLGEESYFIIMHTVLTPQGRECYDEDEKDHYERCFIQQQSELEEIAFIQAHEFRRPLANMLAIFDLIDLNLREEGINIDEILNLLDLLKVSVQEADEVIAKIVLKTANSRWVKVANRLDV</sequence>
<organism evidence="1 2">
    <name type="scientific">Reichenbachiella agarivorans</name>
    <dbReference type="NCBI Taxonomy" id="2979464"/>
    <lineage>
        <taxon>Bacteria</taxon>
        <taxon>Pseudomonadati</taxon>
        <taxon>Bacteroidota</taxon>
        <taxon>Cytophagia</taxon>
        <taxon>Cytophagales</taxon>
        <taxon>Reichenbachiellaceae</taxon>
        <taxon>Reichenbachiella</taxon>
    </lineage>
</organism>
<accession>A0ABY6CNJ8</accession>
<name>A0ABY6CNJ8_9BACT</name>
<evidence type="ECO:0008006" key="3">
    <source>
        <dbReference type="Google" id="ProtNLM"/>
    </source>
</evidence>
<keyword evidence="2" id="KW-1185">Reference proteome</keyword>
<evidence type="ECO:0000313" key="1">
    <source>
        <dbReference type="EMBL" id="UXP32092.1"/>
    </source>
</evidence>